<reference evidence="4" key="1">
    <citation type="submission" date="2022-05" db="EMBL/GenBank/DDBJ databases">
        <title>Novel Pseudomonas spp. Isolated from a Rainbow Trout Aquaculture Facility.</title>
        <authorList>
            <person name="Testerman T."/>
            <person name="Graf J."/>
        </authorList>
    </citation>
    <scope>NUCLEOTIDE SEQUENCE</scope>
    <source>
        <strain evidence="4">ID386</strain>
    </source>
</reference>
<organism evidence="4 5">
    <name type="scientific">Pseudomonas aphyarum</name>
    <dbReference type="NCBI Taxonomy" id="2942629"/>
    <lineage>
        <taxon>Bacteria</taxon>
        <taxon>Pseudomonadati</taxon>
        <taxon>Pseudomonadota</taxon>
        <taxon>Gammaproteobacteria</taxon>
        <taxon>Pseudomonadales</taxon>
        <taxon>Pseudomonadaceae</taxon>
        <taxon>Pseudomonas</taxon>
    </lineage>
</organism>
<evidence type="ECO:0000313" key="4">
    <source>
        <dbReference type="EMBL" id="MDD1127566.1"/>
    </source>
</evidence>
<comment type="caution">
    <text evidence="4">The sequence shown here is derived from an EMBL/GenBank/DDBJ whole genome shotgun (WGS) entry which is preliminary data.</text>
</comment>
<sequence>MAGKPPKVKPVPVSDKTPDSSTVGSYRSPPSVPSMPHLPLSHRLEPLQPGIRPPDLSALTHAVGLSASPMFSVIDEFAALAVTSSLADYRIPTPKNLGEADAQGIRTFKQRQYVAVDDAHFVQVVLDAESGLFRATLARELNPSGPLLKPDSEGRFWLPLDSSDSRSHLARLGVLRGRTADLLRSMGHPADDFFDVTIARILAASGMNEALTRDPRMYPWSLALLHDTARRFSLDQKIQALTTQMQHPDPLERARIDPQLQALLPLREGNPGARHAYRDRTALFEEHERAFELDCEENTLQMRRIFPDLPKALAQALWSHASAGDRLHMHNKPGIPRRMAEDALVALRDFRLARACEGLYLDSVSSLDSDRLALHMIGRLARWPQNVCIGIRQGLVEAGTGAPFNYILVRQEAGYVVHSPEGLSSKAEGDLYSTVWGLLLPEQRQALGVMDGGGQALQHLIRAQPLPPRQVVSEALGLAPLPVSADPTAVQYRQTGGLRGGGENDPAMTRTVADRVRDLYPQLSDGERTTFINERLKSDPNGVLTRLEKEFATLCQDLKVWCAEVAPPPGEGLQWRPEVLTDQLQLRQQFSENLQAIWQRKQITPYDCGGESFSAFIDFTGELPHIAARFEYVTELVLEARNPNVKLGKLLDSFPNVRYLILEKVRMEEFAPGIFQMRNLRHLVLRDCSLRLTDNEAEGLARIETLTLLRLDDNPLGVVPHLGFMRQLKEVYLSGSGLVRVPSGVEHLESLKLLDLHDNNIVDVSEELFEIPDTQNLFINLIDNPLGESARSRINEYLQNASMDSKIDIRVREPVFDDISDLSDSSDSGVESESD</sequence>
<evidence type="ECO:0008006" key="6">
    <source>
        <dbReference type="Google" id="ProtNLM"/>
    </source>
</evidence>
<gene>
    <name evidence="4" type="ORF">M5G18_23450</name>
</gene>
<dbReference type="InterPro" id="IPR001611">
    <property type="entry name" value="Leu-rich_rpt"/>
</dbReference>
<evidence type="ECO:0000313" key="5">
    <source>
        <dbReference type="Proteomes" id="UP001150531"/>
    </source>
</evidence>
<accession>A0ABT5PUJ5</accession>
<dbReference type="InterPro" id="IPR032675">
    <property type="entry name" value="LRR_dom_sf"/>
</dbReference>
<dbReference type="RefSeq" id="WP_273897048.1">
    <property type="nucleotide sequence ID" value="NZ_JAMDGS010000015.1"/>
</dbReference>
<dbReference type="PANTHER" id="PTHR48051">
    <property type="match status" value="1"/>
</dbReference>
<protein>
    <recommendedName>
        <fullName evidence="6">Leucine-rich repeat domain-containing protein</fullName>
    </recommendedName>
</protein>
<keyword evidence="1" id="KW-0433">Leucine-rich repeat</keyword>
<dbReference type="SUPFAM" id="SSF52058">
    <property type="entry name" value="L domain-like"/>
    <property type="match status" value="1"/>
</dbReference>
<dbReference type="PROSITE" id="PS51450">
    <property type="entry name" value="LRR"/>
    <property type="match status" value="1"/>
</dbReference>
<keyword evidence="2" id="KW-0677">Repeat</keyword>
<keyword evidence="5" id="KW-1185">Reference proteome</keyword>
<evidence type="ECO:0000256" key="2">
    <source>
        <dbReference type="ARBA" id="ARBA00022737"/>
    </source>
</evidence>
<dbReference type="InterPro" id="IPR050216">
    <property type="entry name" value="LRR_domain-containing"/>
</dbReference>
<dbReference type="Proteomes" id="UP001150531">
    <property type="component" value="Unassembled WGS sequence"/>
</dbReference>
<dbReference type="EMBL" id="JAMDGS010000015">
    <property type="protein sequence ID" value="MDD1127566.1"/>
    <property type="molecule type" value="Genomic_DNA"/>
</dbReference>
<feature type="region of interest" description="Disordered" evidence="3">
    <location>
        <begin position="1"/>
        <end position="40"/>
    </location>
</feature>
<evidence type="ECO:0000256" key="3">
    <source>
        <dbReference type="SAM" id="MobiDB-lite"/>
    </source>
</evidence>
<evidence type="ECO:0000256" key="1">
    <source>
        <dbReference type="ARBA" id="ARBA00022614"/>
    </source>
</evidence>
<name>A0ABT5PUJ5_9PSED</name>
<dbReference type="Gene3D" id="3.80.10.10">
    <property type="entry name" value="Ribonuclease Inhibitor"/>
    <property type="match status" value="1"/>
</dbReference>
<dbReference type="PANTHER" id="PTHR48051:SF1">
    <property type="entry name" value="RAS SUPPRESSOR PROTEIN 1"/>
    <property type="match status" value="1"/>
</dbReference>
<proteinExistence type="predicted"/>